<evidence type="ECO:0000259" key="1">
    <source>
        <dbReference type="PROSITE" id="PS51819"/>
    </source>
</evidence>
<protein>
    <submittedName>
        <fullName evidence="2">Ring-cleaving dioxygenase</fullName>
    </submittedName>
</protein>
<reference evidence="2 3" key="1">
    <citation type="submission" date="2019-01" db="EMBL/GenBank/DDBJ databases">
        <title>Vagococcus silagei sp. nov. isolated from brewer's grain.</title>
        <authorList>
            <person name="Guu J.-R."/>
        </authorList>
    </citation>
    <scope>NUCLEOTIDE SEQUENCE [LARGE SCALE GENOMIC DNA]</scope>
    <source>
        <strain evidence="2 3">2B-2</strain>
    </source>
</reference>
<feature type="domain" description="VOC" evidence="1">
    <location>
        <begin position="9"/>
        <end position="135"/>
    </location>
</feature>
<accession>A0A4S3B5H4</accession>
<dbReference type="Pfam" id="PF00903">
    <property type="entry name" value="Glyoxalase"/>
    <property type="match status" value="1"/>
</dbReference>
<dbReference type="RefSeq" id="WP_136137016.1">
    <property type="nucleotide sequence ID" value="NZ_SDGV01000016.1"/>
</dbReference>
<dbReference type="InterPro" id="IPR004360">
    <property type="entry name" value="Glyas_Fos-R_dOase_dom"/>
</dbReference>
<dbReference type="PANTHER" id="PTHR36110:SF3">
    <property type="entry name" value="VOC DOMAIN-CONTAINING PROTEIN"/>
    <property type="match status" value="1"/>
</dbReference>
<dbReference type="InterPro" id="IPR029068">
    <property type="entry name" value="Glyas_Bleomycin-R_OHBP_Dase"/>
</dbReference>
<dbReference type="CDD" id="cd08347">
    <property type="entry name" value="PcpA_C_like"/>
    <property type="match status" value="1"/>
</dbReference>
<dbReference type="Proteomes" id="UP000310506">
    <property type="component" value="Unassembled WGS sequence"/>
</dbReference>
<proteinExistence type="predicted"/>
<dbReference type="InterPro" id="IPR052537">
    <property type="entry name" value="Extradiol_RC_dioxygenase"/>
</dbReference>
<dbReference type="GO" id="GO:0051213">
    <property type="term" value="F:dioxygenase activity"/>
    <property type="evidence" value="ECO:0007669"/>
    <property type="project" value="UniProtKB-KW"/>
</dbReference>
<name>A0A4S3B5H4_9ENTE</name>
<dbReference type="InterPro" id="IPR037523">
    <property type="entry name" value="VOC_core"/>
</dbReference>
<keyword evidence="2" id="KW-0223">Dioxygenase</keyword>
<dbReference type="SUPFAM" id="SSF54593">
    <property type="entry name" value="Glyoxalase/Bleomycin resistance protein/Dihydroxybiphenyl dioxygenase"/>
    <property type="match status" value="1"/>
</dbReference>
<dbReference type="AlphaFoldDB" id="A0A4S3B5H4"/>
<dbReference type="OrthoDB" id="9785698at2"/>
<dbReference type="PANTHER" id="PTHR36110">
    <property type="entry name" value="RING-CLEAVING DIOXYGENASE MHQE-RELATED"/>
    <property type="match status" value="1"/>
</dbReference>
<keyword evidence="3" id="KW-1185">Reference proteome</keyword>
<organism evidence="2 3">
    <name type="scientific">Vagococcus silagei</name>
    <dbReference type="NCBI Taxonomy" id="2508885"/>
    <lineage>
        <taxon>Bacteria</taxon>
        <taxon>Bacillati</taxon>
        <taxon>Bacillota</taxon>
        <taxon>Bacilli</taxon>
        <taxon>Lactobacillales</taxon>
        <taxon>Enterococcaceae</taxon>
        <taxon>Vagococcus</taxon>
    </lineage>
</organism>
<dbReference type="PROSITE" id="PS51819">
    <property type="entry name" value="VOC"/>
    <property type="match status" value="1"/>
</dbReference>
<sequence length="322" mass="36704">MNKKHELLGLHHITAITSDIKKNYTFFTEVLGMRLVKKSVNQDDIQTYHTYYGDDKGSPGTAVTFFDFPNIPKGRKGTNTISRIGFRVPTDAALDYYQERFETFNVKHSEIVEEFGTKVLSFQDEDEQLYQLISDEHNTGMKPGIPWKQGPVPEEHAIYGLGRVEIKISYAKQFIETFQGVFGFKEIAVEDNRHLMEVGEKGNGAQVIIVEDDSMPDAMQGYGEVHHVAFRLAKSESLALWKNIFDDLGLANSGYVNRFYFESLYVRVGHILVELATDDPGFDVDEPYETLGETLALPPFLENKRAEIESQVRPFDTRRSNK</sequence>
<dbReference type="EMBL" id="SDGV01000016">
    <property type="protein sequence ID" value="THB61120.1"/>
    <property type="molecule type" value="Genomic_DNA"/>
</dbReference>
<comment type="caution">
    <text evidence="2">The sequence shown here is derived from an EMBL/GenBank/DDBJ whole genome shotgun (WGS) entry which is preliminary data.</text>
</comment>
<evidence type="ECO:0000313" key="2">
    <source>
        <dbReference type="EMBL" id="THB61120.1"/>
    </source>
</evidence>
<dbReference type="Gene3D" id="3.10.180.10">
    <property type="entry name" value="2,3-Dihydroxybiphenyl 1,2-Dioxygenase, domain 1"/>
    <property type="match status" value="2"/>
</dbReference>
<gene>
    <name evidence="2" type="ORF">ESZ54_07235</name>
</gene>
<keyword evidence="2" id="KW-0560">Oxidoreductase</keyword>
<evidence type="ECO:0000313" key="3">
    <source>
        <dbReference type="Proteomes" id="UP000310506"/>
    </source>
</evidence>